<comment type="caution">
    <text evidence="2">The sequence shown here is derived from an EMBL/GenBank/DDBJ whole genome shotgun (WGS) entry which is preliminary data.</text>
</comment>
<dbReference type="InterPro" id="IPR058831">
    <property type="entry name" value="LolA-like_dom_2nd"/>
</dbReference>
<keyword evidence="3" id="KW-1185">Reference proteome</keyword>
<evidence type="ECO:0000259" key="1">
    <source>
        <dbReference type="Pfam" id="PF25898"/>
    </source>
</evidence>
<dbReference type="PANTHER" id="PTHR36902:SF1">
    <property type="entry name" value="ENRICHED IN SURFACE-LABELED PROTEOME PROTEIN 9"/>
    <property type="match status" value="1"/>
</dbReference>
<evidence type="ECO:0000313" key="2">
    <source>
        <dbReference type="EMBL" id="VDI33571.1"/>
    </source>
</evidence>
<dbReference type="Pfam" id="PF25898">
    <property type="entry name" value="LolA_2nd_metazoa"/>
    <property type="match status" value="2"/>
</dbReference>
<accession>A0A8B6EF35</accession>
<dbReference type="EMBL" id="UYJE01005057">
    <property type="protein sequence ID" value="VDI33571.1"/>
    <property type="molecule type" value="Genomic_DNA"/>
</dbReference>
<dbReference type="Proteomes" id="UP000596742">
    <property type="component" value="Unassembled WGS sequence"/>
</dbReference>
<gene>
    <name evidence="2" type="ORF">MGAL_10B072814</name>
</gene>
<protein>
    <recommendedName>
        <fullName evidence="1">LolA-like domain-containing protein</fullName>
    </recommendedName>
</protein>
<dbReference type="OrthoDB" id="5983572at2759"/>
<organism evidence="2 3">
    <name type="scientific">Mytilus galloprovincialis</name>
    <name type="common">Mediterranean mussel</name>
    <dbReference type="NCBI Taxonomy" id="29158"/>
    <lineage>
        <taxon>Eukaryota</taxon>
        <taxon>Metazoa</taxon>
        <taxon>Spiralia</taxon>
        <taxon>Lophotrochozoa</taxon>
        <taxon>Mollusca</taxon>
        <taxon>Bivalvia</taxon>
        <taxon>Autobranchia</taxon>
        <taxon>Pteriomorphia</taxon>
        <taxon>Mytilida</taxon>
        <taxon>Mytiloidea</taxon>
        <taxon>Mytilidae</taxon>
        <taxon>Mytilinae</taxon>
        <taxon>Mytilus</taxon>
    </lineage>
</organism>
<dbReference type="AlphaFoldDB" id="A0A8B6EF35"/>
<feature type="domain" description="LolA-like" evidence="1">
    <location>
        <begin position="252"/>
        <end position="480"/>
    </location>
</feature>
<dbReference type="PANTHER" id="PTHR36902">
    <property type="entry name" value="ENRICHED IN SURFACE-LABELED PROTEOME PROTEIN 9"/>
    <property type="match status" value="1"/>
</dbReference>
<evidence type="ECO:0000313" key="3">
    <source>
        <dbReference type="Proteomes" id="UP000596742"/>
    </source>
</evidence>
<reference evidence="2" key="1">
    <citation type="submission" date="2018-11" db="EMBL/GenBank/DDBJ databases">
        <authorList>
            <person name="Alioto T."/>
            <person name="Alioto T."/>
        </authorList>
    </citation>
    <scope>NUCLEOTIDE SEQUENCE</scope>
</reference>
<sequence>MLFAPYFEITRTGIGKSTSLSLVILFTSLFSDSTSYFCNVSVGGDPSKWPKLPDLPNSFKSNIEINMLEESSTLDAVEYFDNLGNRVALHTTKEGLDGVAVYDFPSNEVFYVTHGVCLVANITQRPEADLFGVTESDGFLHVMSSSTALKFGQQYNETYMGTDIIRGINVDHWRSCLHWNRSNANFTVDYYFSRSNSWKTSSDFLTVPVRADVAGAYITADGSTKAIHHIYEYHAFTGSLDLDSNPDVFETPPGVICKGRKKTKPVPDFPKQFYYRQELLVSGIVTYIDVWYIEKYKYLRYDSRPLRPTNAFYTTNPVTEILDYNTGVYFYKDNILGNCTILPLKKSSFGAKLNHPLTNHTGDFMLGMQNPLELFYLDKGYTFVGTRPCRELTCDVFSAIKSNFVINGQLDPANTTIEVFILCTDCGLTIYPENGQDVPTVVPVMMTLLADSVGYSETIQFYDFDDSDPDLSVFDVSSCYNDMSKLNFNLRLPGRLAIDRHTATLELTRLKLAETMGIEITRLQNLRIDIDYADVYIHASLLDRTPATCKVCYIV</sequence>
<proteinExistence type="predicted"/>
<feature type="domain" description="LolA-like" evidence="1">
    <location>
        <begin position="50"/>
        <end position="235"/>
    </location>
</feature>
<name>A0A8B6EF35_MYTGA</name>